<evidence type="ECO:0000313" key="4">
    <source>
        <dbReference type="Proteomes" id="UP000062317"/>
    </source>
</evidence>
<name>A0A119VDU3_9BURK</name>
<dbReference type="EMBL" id="LPLZ01000074">
    <property type="protein sequence ID" value="KWN06393.1"/>
    <property type="molecule type" value="Genomic_DNA"/>
</dbReference>
<feature type="compositionally biased region" description="Low complexity" evidence="1">
    <location>
        <begin position="88"/>
        <end position="114"/>
    </location>
</feature>
<protein>
    <submittedName>
        <fullName evidence="3">Uncharacterized protein</fullName>
    </submittedName>
</protein>
<sequence length="114" mass="11245">MVQGAMSAVGLDVVTASLGGDVVQGVNRAAYGARKDAEAANTPRPDNGVVPKMSATQAALNGMSQVNGQKQLQIDSPDWKAPPKIGVASPASAPGAASGARAETAAATNTTASQ</sequence>
<dbReference type="AlphaFoldDB" id="A0A119VDU3"/>
<evidence type="ECO:0000256" key="1">
    <source>
        <dbReference type="SAM" id="MobiDB-lite"/>
    </source>
</evidence>
<gene>
    <name evidence="2" type="ORF">WT27_13205</name>
    <name evidence="3" type="ORF">WT83_27300</name>
</gene>
<dbReference type="EMBL" id="LPEQ01000113">
    <property type="protein sequence ID" value="KVV40880.1"/>
    <property type="molecule type" value="Genomic_DNA"/>
</dbReference>
<evidence type="ECO:0000313" key="2">
    <source>
        <dbReference type="EMBL" id="KVV40880.1"/>
    </source>
</evidence>
<feature type="region of interest" description="Disordered" evidence="1">
    <location>
        <begin position="74"/>
        <end position="114"/>
    </location>
</feature>
<dbReference type="Proteomes" id="UP000068016">
    <property type="component" value="Unassembled WGS sequence"/>
</dbReference>
<proteinExistence type="predicted"/>
<accession>A0A119VDU3</accession>
<comment type="caution">
    <text evidence="3">The sequence shown here is derived from an EMBL/GenBank/DDBJ whole genome shotgun (WGS) entry which is preliminary data.</text>
</comment>
<evidence type="ECO:0000313" key="3">
    <source>
        <dbReference type="EMBL" id="KWN06393.1"/>
    </source>
</evidence>
<organism evidence="3 5">
    <name type="scientific">Burkholderia territorii</name>
    <dbReference type="NCBI Taxonomy" id="1503055"/>
    <lineage>
        <taxon>Bacteria</taxon>
        <taxon>Pseudomonadati</taxon>
        <taxon>Pseudomonadota</taxon>
        <taxon>Betaproteobacteria</taxon>
        <taxon>Burkholderiales</taxon>
        <taxon>Burkholderiaceae</taxon>
        <taxon>Burkholderia</taxon>
        <taxon>Burkholderia cepacia complex</taxon>
    </lineage>
</organism>
<dbReference type="Proteomes" id="UP000062317">
    <property type="component" value="Unassembled WGS sequence"/>
</dbReference>
<keyword evidence="4" id="KW-1185">Reference proteome</keyword>
<evidence type="ECO:0000313" key="5">
    <source>
        <dbReference type="Proteomes" id="UP000068016"/>
    </source>
</evidence>
<reference evidence="4 5" key="1">
    <citation type="submission" date="2015-11" db="EMBL/GenBank/DDBJ databases">
        <title>Expanding the genomic diversity of Burkholderia species for the development of highly accurate diagnostics.</title>
        <authorList>
            <person name="Sahl J."/>
            <person name="Keim P."/>
            <person name="Wagner D."/>
        </authorList>
    </citation>
    <scope>NUCLEOTIDE SEQUENCE [LARGE SCALE GENOMIC DNA]</scope>
    <source>
        <strain evidence="2 4">MSMB1301WGS</strain>
        <strain evidence="3 5">MSMB793WGS</strain>
    </source>
</reference>